<proteinExistence type="predicted"/>
<name>A0A8S5T947_9CAUD</name>
<sequence length="48" mass="5863">MYNQNKRQIYLWPENKEFYDGLKNKSKLINLLLRKYKEENEVDGEPTA</sequence>
<protein>
    <submittedName>
        <fullName evidence="1">Uncharacterized protein</fullName>
    </submittedName>
</protein>
<organism evidence="1">
    <name type="scientific">Podoviridae sp. ctU557</name>
    <dbReference type="NCBI Taxonomy" id="2827736"/>
    <lineage>
        <taxon>Viruses</taxon>
        <taxon>Duplodnaviria</taxon>
        <taxon>Heunggongvirae</taxon>
        <taxon>Uroviricota</taxon>
        <taxon>Caudoviricetes</taxon>
    </lineage>
</organism>
<reference evidence="1" key="1">
    <citation type="journal article" date="2021" name="Proc. Natl. Acad. Sci. U.S.A.">
        <title>A Catalog of Tens of Thousands of Viruses from Human Metagenomes Reveals Hidden Associations with Chronic Diseases.</title>
        <authorList>
            <person name="Tisza M.J."/>
            <person name="Buck C.B."/>
        </authorList>
    </citation>
    <scope>NUCLEOTIDE SEQUENCE</scope>
    <source>
        <strain evidence="1">CtU557</strain>
    </source>
</reference>
<dbReference type="EMBL" id="BK032771">
    <property type="protein sequence ID" value="DAF59539.1"/>
    <property type="molecule type" value="Genomic_DNA"/>
</dbReference>
<accession>A0A8S5T947</accession>
<evidence type="ECO:0000313" key="1">
    <source>
        <dbReference type="EMBL" id="DAF59539.1"/>
    </source>
</evidence>